<keyword evidence="1" id="KW-0812">Transmembrane</keyword>
<name>A0A3S3UDR7_9BACT</name>
<evidence type="ECO:0000256" key="1">
    <source>
        <dbReference type="SAM" id="Phobius"/>
    </source>
</evidence>
<sequence>FHRQCPHCQEQKKFNPYLKAKYPELHWAEYDTANRDHARLFARYTRQRDMQQQYIGVPTTFIGPYVISGFDSKETTGAALEKAILAYLQNDPSLVEEANLNWKGTQTVDLPILGEIKYTEYSLFSLAVVLGLVDGFNPCAMWVLVYLISIVLTLKSRKKIWLLVGTFVGASGALYFLFMTAWLNAFLFLGYLRILTLIIGLMAIGFGTLNIREYLRTKGELVCTIGNAASKKKTMSRIDRIAQARLSLFTVFNIIILAFVINSIEFACSAALPAIYTHALSLRALPAIQYYAYILLYDFFFMLDDLIIFSLAVLALNTDLGQRYAKYCKIIGGIVLLFLGCMMVFLPDLLR</sequence>
<dbReference type="SUPFAM" id="SSF52833">
    <property type="entry name" value="Thioredoxin-like"/>
    <property type="match status" value="1"/>
</dbReference>
<proteinExistence type="predicted"/>
<dbReference type="Gene3D" id="3.40.30.10">
    <property type="entry name" value="Glutaredoxin"/>
    <property type="match status" value="1"/>
</dbReference>
<organism evidence="2 3">
    <name type="scientific">Candidatus Electrothrix marina</name>
    <dbReference type="NCBI Taxonomy" id="1859130"/>
    <lineage>
        <taxon>Bacteria</taxon>
        <taxon>Pseudomonadati</taxon>
        <taxon>Thermodesulfobacteriota</taxon>
        <taxon>Desulfobulbia</taxon>
        <taxon>Desulfobulbales</taxon>
        <taxon>Desulfobulbaceae</taxon>
        <taxon>Candidatus Electrothrix</taxon>
    </lineage>
</organism>
<keyword evidence="1" id="KW-1133">Transmembrane helix</keyword>
<evidence type="ECO:0000313" key="2">
    <source>
        <dbReference type="EMBL" id="RWX47831.1"/>
    </source>
</evidence>
<evidence type="ECO:0000313" key="3">
    <source>
        <dbReference type="Proteomes" id="UP000286862"/>
    </source>
</evidence>
<comment type="caution">
    <text evidence="2">The sequence shown here is derived from an EMBL/GenBank/DDBJ whole genome shotgun (WGS) entry which is preliminary data.</text>
</comment>
<reference evidence="2 3" key="1">
    <citation type="submission" date="2017-01" db="EMBL/GenBank/DDBJ databases">
        <title>The cable genome- insights into the physiology and evolution of filamentous bacteria capable of sulfide oxidation via long distance electron transfer.</title>
        <authorList>
            <person name="Schreiber L."/>
            <person name="Bjerg J.T."/>
            <person name="Boggild A."/>
            <person name="Van De Vossenberg J."/>
            <person name="Meysman F."/>
            <person name="Nielsen L.P."/>
            <person name="Schramm A."/>
            <person name="Kjeldsen K.U."/>
        </authorList>
    </citation>
    <scope>NUCLEOTIDE SEQUENCE [LARGE SCALE GENOMIC DNA]</scope>
    <source>
        <strain evidence="2">A2</strain>
    </source>
</reference>
<keyword evidence="1" id="KW-0472">Membrane</keyword>
<dbReference type="AlphaFoldDB" id="A0A3S3UDR7"/>
<feature type="transmembrane region" description="Helical" evidence="1">
    <location>
        <begin position="160"/>
        <end position="182"/>
    </location>
</feature>
<feature type="transmembrane region" description="Helical" evidence="1">
    <location>
        <begin position="123"/>
        <end position="148"/>
    </location>
</feature>
<evidence type="ECO:0008006" key="4">
    <source>
        <dbReference type="Google" id="ProtNLM"/>
    </source>
</evidence>
<protein>
    <recommendedName>
        <fullName evidence="4">Glutaredoxin</fullName>
    </recommendedName>
</protein>
<feature type="transmembrane region" description="Helical" evidence="1">
    <location>
        <begin position="327"/>
        <end position="346"/>
    </location>
</feature>
<gene>
    <name evidence="2" type="ORF">VT99_11421</name>
</gene>
<feature type="non-terminal residue" evidence="2">
    <location>
        <position position="1"/>
    </location>
</feature>
<dbReference type="InterPro" id="IPR036249">
    <property type="entry name" value="Thioredoxin-like_sf"/>
</dbReference>
<feature type="transmembrane region" description="Helical" evidence="1">
    <location>
        <begin position="288"/>
        <end position="315"/>
    </location>
</feature>
<dbReference type="EMBL" id="MTKQ01000142">
    <property type="protein sequence ID" value="RWX47831.1"/>
    <property type="molecule type" value="Genomic_DNA"/>
</dbReference>
<feature type="transmembrane region" description="Helical" evidence="1">
    <location>
        <begin position="188"/>
        <end position="209"/>
    </location>
</feature>
<accession>A0A3S3UDR7</accession>
<feature type="transmembrane region" description="Helical" evidence="1">
    <location>
        <begin position="246"/>
        <end position="276"/>
    </location>
</feature>
<dbReference type="Proteomes" id="UP000286862">
    <property type="component" value="Unassembled WGS sequence"/>
</dbReference>